<dbReference type="EMBL" id="JAGFBM010000001">
    <property type="protein sequence ID" value="MBO3083107.1"/>
    <property type="molecule type" value="Genomic_DNA"/>
</dbReference>
<keyword evidence="1" id="KW-1133">Transmembrane helix</keyword>
<evidence type="ECO:0000313" key="3">
    <source>
        <dbReference type="Proteomes" id="UP000678317"/>
    </source>
</evidence>
<protein>
    <recommendedName>
        <fullName evidence="4">DUF4013 domain-containing protein</fullName>
    </recommendedName>
</protein>
<dbReference type="Proteomes" id="UP000678317">
    <property type="component" value="Unassembled WGS sequence"/>
</dbReference>
<evidence type="ECO:0008006" key="4">
    <source>
        <dbReference type="Google" id="ProtNLM"/>
    </source>
</evidence>
<feature type="transmembrane region" description="Helical" evidence="1">
    <location>
        <begin position="86"/>
        <end position="108"/>
    </location>
</feature>
<reference evidence="2 3" key="1">
    <citation type="submission" date="2021-03" db="EMBL/GenBank/DDBJ databases">
        <title>novel species in genus Cellulomonas.</title>
        <authorList>
            <person name="Zhang G."/>
        </authorList>
    </citation>
    <scope>NUCLEOTIDE SEQUENCE [LARGE SCALE GENOMIC DNA]</scope>
    <source>
        <strain evidence="3">zg-ZUI188</strain>
    </source>
</reference>
<evidence type="ECO:0000256" key="1">
    <source>
        <dbReference type="SAM" id="Phobius"/>
    </source>
</evidence>
<keyword evidence="1" id="KW-0812">Transmembrane</keyword>
<gene>
    <name evidence="2" type="ORF">J4035_00500</name>
</gene>
<feature type="transmembrane region" description="Helical" evidence="1">
    <location>
        <begin position="30"/>
        <end position="53"/>
    </location>
</feature>
<keyword evidence="3" id="KW-1185">Reference proteome</keyword>
<feature type="transmembrane region" description="Helical" evidence="1">
    <location>
        <begin position="209"/>
        <end position="227"/>
    </location>
</feature>
<organism evidence="2 3">
    <name type="scientific">Cellulomonas fengjieae</name>
    <dbReference type="NCBI Taxonomy" id="2819978"/>
    <lineage>
        <taxon>Bacteria</taxon>
        <taxon>Bacillati</taxon>
        <taxon>Actinomycetota</taxon>
        <taxon>Actinomycetes</taxon>
        <taxon>Micrococcales</taxon>
        <taxon>Cellulomonadaceae</taxon>
        <taxon>Cellulomonas</taxon>
    </lineage>
</organism>
<dbReference type="RefSeq" id="WP_208288149.1">
    <property type="nucleotide sequence ID" value="NZ_CP074404.1"/>
</dbReference>
<proteinExistence type="predicted"/>
<sequence length="255" mass="27046">MAPEPRARPGGSAQPAIRRLPTSRLILRPFGYLAVGMIWTVLWLVILALAAALPVALSDRRPVGLADSPLSAAEGIVNLTENPLQLVAVVVLLGPVLAAIFGWVVAMLPLTSWPLAALAFVYVARSLHPSYAGEPLSGTSTTDDAIGPPTVSQTALSLLPIRRSRLTDALTKAYAMGWKPSFAMILSCFWLGLGYLVAVVAFTWPVTNVVGIVAFSVVGLGLAGYTVHRLVALSRTVPDLPAPRRASSGRRRPRS</sequence>
<name>A0ABS3SBH5_9CELL</name>
<comment type="caution">
    <text evidence="2">The sequence shown here is derived from an EMBL/GenBank/DDBJ whole genome shotgun (WGS) entry which is preliminary data.</text>
</comment>
<keyword evidence="1" id="KW-0472">Membrane</keyword>
<accession>A0ABS3SBH5</accession>
<feature type="transmembrane region" description="Helical" evidence="1">
    <location>
        <begin position="182"/>
        <end position="203"/>
    </location>
</feature>
<evidence type="ECO:0000313" key="2">
    <source>
        <dbReference type="EMBL" id="MBO3083107.1"/>
    </source>
</evidence>